<protein>
    <submittedName>
        <fullName evidence="1">Uncharacterized protein</fullName>
    </submittedName>
</protein>
<evidence type="ECO:0000313" key="2">
    <source>
        <dbReference type="Proteomes" id="UP001159428"/>
    </source>
</evidence>
<dbReference type="EMBL" id="CALNXJ010000014">
    <property type="protein sequence ID" value="CAH3114907.1"/>
    <property type="molecule type" value="Genomic_DNA"/>
</dbReference>
<sequence length="146" mass="17623">MTNKHELKMKQLQKYKIMDTATKQNLQDKKADQHKTMDTAKKQKLLEKCREEYSYCCSKKTVDSCVEQFKKKIRESPCYICFWAWTMQSEYMIKCRLPLIHDIIYKKTIPKGCDWCKISKCYDMIEFFNFIFLNNISKICLKIEPK</sequence>
<organism evidence="1 2">
    <name type="scientific">Pocillopora meandrina</name>
    <dbReference type="NCBI Taxonomy" id="46732"/>
    <lineage>
        <taxon>Eukaryota</taxon>
        <taxon>Metazoa</taxon>
        <taxon>Cnidaria</taxon>
        <taxon>Anthozoa</taxon>
        <taxon>Hexacorallia</taxon>
        <taxon>Scleractinia</taxon>
        <taxon>Astrocoeniina</taxon>
        <taxon>Pocilloporidae</taxon>
        <taxon>Pocillopora</taxon>
    </lineage>
</organism>
<comment type="caution">
    <text evidence="1">The sequence shown here is derived from an EMBL/GenBank/DDBJ whole genome shotgun (WGS) entry which is preliminary data.</text>
</comment>
<keyword evidence="2" id="KW-1185">Reference proteome</keyword>
<dbReference type="AlphaFoldDB" id="A0AAU9WF33"/>
<proteinExistence type="predicted"/>
<evidence type="ECO:0000313" key="1">
    <source>
        <dbReference type="EMBL" id="CAH3114907.1"/>
    </source>
</evidence>
<accession>A0AAU9WF33</accession>
<reference evidence="1 2" key="1">
    <citation type="submission" date="2022-05" db="EMBL/GenBank/DDBJ databases">
        <authorList>
            <consortium name="Genoscope - CEA"/>
            <person name="William W."/>
        </authorList>
    </citation>
    <scope>NUCLEOTIDE SEQUENCE [LARGE SCALE GENOMIC DNA]</scope>
</reference>
<dbReference type="Proteomes" id="UP001159428">
    <property type="component" value="Unassembled WGS sequence"/>
</dbReference>
<gene>
    <name evidence="1" type="ORF">PMEA_00005720</name>
</gene>
<name>A0AAU9WF33_9CNID</name>